<dbReference type="GO" id="GO:0019888">
    <property type="term" value="F:protein phosphatase regulator activity"/>
    <property type="evidence" value="ECO:0007669"/>
    <property type="project" value="TreeGrafter"/>
</dbReference>
<evidence type="ECO:0000313" key="2">
    <source>
        <dbReference type="EMBL" id="OHT08553.1"/>
    </source>
</evidence>
<dbReference type="VEuPathDB" id="TrichDB:TRFO_22894"/>
<dbReference type="SUPFAM" id="SSF48371">
    <property type="entry name" value="ARM repeat"/>
    <property type="match status" value="1"/>
</dbReference>
<organism evidence="2 3">
    <name type="scientific">Tritrichomonas foetus</name>
    <dbReference type="NCBI Taxonomy" id="1144522"/>
    <lineage>
        <taxon>Eukaryota</taxon>
        <taxon>Metamonada</taxon>
        <taxon>Parabasalia</taxon>
        <taxon>Tritrichomonadida</taxon>
        <taxon>Tritrichomonadidae</taxon>
        <taxon>Tritrichomonas</taxon>
    </lineage>
</organism>
<dbReference type="AlphaFoldDB" id="A0A1J4KAW0"/>
<sequence length="543" mass="62181">MINSSAQNEMSNAEIYETIINLQNVNTAARASSILLIPAICKKLGSERATTEFLPFLLNTPRYTEKDWALILQNISKIDITNFSRDEIERLLDEIRFLSELDSKIVRTAFCDLIKTFVFLGNDEINDEIIPNYVDELLKNDWGPVQSTALSIIPLIIYKIPGEVTKKLLKSVVQLCESDTPDVRRHFVQMCAEIVETLDVAEVELLFEKVQIVLYDPSPSVLSEIPQFLVNYVKRLSSYKETIKPLNVLLEHENWRIRCVTMLSLSSLFDNQKFTFEEFYQFLPIGARDSEPEVRMATCQQLPFMAKMRNIDVQKMKDLIEILFQDKNQHSRASVASSLPLFSSSLGIEFVTSHLLDLIPDTSREVKLAAIEALKSKDITRETAIECILTLAQSQCEWREKQSIVEIIPTFVGEIEDHKKFTELVDLLFNDAAIDVRMAMVKCLPELIQKIGKKWFLDDIVPIIVKASKNEDYKMRQTAVRAVIECDMFDKIGLDILEAASKDKVCNVRLVVAKYIPRCYPNILELLKNDEDPDVSELAYINF</sequence>
<keyword evidence="1" id="KW-0677">Repeat</keyword>
<dbReference type="GO" id="GO:0005634">
    <property type="term" value="C:nucleus"/>
    <property type="evidence" value="ECO:0007669"/>
    <property type="project" value="TreeGrafter"/>
</dbReference>
<dbReference type="GO" id="GO:0000159">
    <property type="term" value="C:protein phosphatase type 2A complex"/>
    <property type="evidence" value="ECO:0007669"/>
    <property type="project" value="TreeGrafter"/>
</dbReference>
<dbReference type="InterPro" id="IPR051023">
    <property type="entry name" value="PP2A_Regulatory_Subunit_A"/>
</dbReference>
<dbReference type="Gene3D" id="1.25.10.10">
    <property type="entry name" value="Leucine-rich Repeat Variant"/>
    <property type="match status" value="1"/>
</dbReference>
<proteinExistence type="predicted"/>
<evidence type="ECO:0000313" key="3">
    <source>
        <dbReference type="Proteomes" id="UP000179807"/>
    </source>
</evidence>
<dbReference type="RefSeq" id="XP_068361689.1">
    <property type="nucleotide sequence ID" value="XM_068502838.1"/>
</dbReference>
<comment type="caution">
    <text evidence="2">The sequence shown here is derived from an EMBL/GenBank/DDBJ whole genome shotgun (WGS) entry which is preliminary data.</text>
</comment>
<name>A0A1J4KAW0_9EUKA</name>
<dbReference type="GeneID" id="94837542"/>
<keyword evidence="3" id="KW-1185">Reference proteome</keyword>
<dbReference type="PANTHER" id="PTHR10648:SF4">
    <property type="entry name" value="PROTEIN PHOSPHATASE 2 (FORMERLY 2A), REGULATORY SUBUNIT A, BETA ISOFORM-RELATED"/>
    <property type="match status" value="1"/>
</dbReference>
<dbReference type="PANTHER" id="PTHR10648">
    <property type="entry name" value="SERINE/THREONINE-PROTEIN PHOSPHATASE PP2A 65 KDA REGULATORY SUBUNIT"/>
    <property type="match status" value="1"/>
</dbReference>
<accession>A0A1J4KAW0</accession>
<dbReference type="InterPro" id="IPR011989">
    <property type="entry name" value="ARM-like"/>
</dbReference>
<dbReference type="Proteomes" id="UP000179807">
    <property type="component" value="Unassembled WGS sequence"/>
</dbReference>
<dbReference type="EMBL" id="MLAK01000664">
    <property type="protein sequence ID" value="OHT08553.1"/>
    <property type="molecule type" value="Genomic_DNA"/>
</dbReference>
<dbReference type="GO" id="GO:0005829">
    <property type="term" value="C:cytosol"/>
    <property type="evidence" value="ECO:0007669"/>
    <property type="project" value="TreeGrafter"/>
</dbReference>
<evidence type="ECO:0008006" key="4">
    <source>
        <dbReference type="Google" id="ProtNLM"/>
    </source>
</evidence>
<evidence type="ECO:0000256" key="1">
    <source>
        <dbReference type="ARBA" id="ARBA00022737"/>
    </source>
</evidence>
<protein>
    <recommendedName>
        <fullName evidence="4">HEAT repeat family protein</fullName>
    </recommendedName>
</protein>
<dbReference type="InterPro" id="IPR016024">
    <property type="entry name" value="ARM-type_fold"/>
</dbReference>
<gene>
    <name evidence="2" type="ORF">TRFO_22894</name>
</gene>
<reference evidence="2" key="1">
    <citation type="submission" date="2016-10" db="EMBL/GenBank/DDBJ databases">
        <authorList>
            <person name="Benchimol M."/>
            <person name="Almeida L.G."/>
            <person name="Vasconcelos A.T."/>
            <person name="Perreira-Neves A."/>
            <person name="Rosa I.A."/>
            <person name="Tasca T."/>
            <person name="Bogo M.R."/>
            <person name="de Souza W."/>
        </authorList>
    </citation>
    <scope>NUCLEOTIDE SEQUENCE [LARGE SCALE GENOMIC DNA]</scope>
    <source>
        <strain evidence="2">K</strain>
    </source>
</reference>
<dbReference type="OrthoDB" id="340346at2759"/>